<evidence type="ECO:0000256" key="11">
    <source>
        <dbReference type="RuleBase" id="RU361183"/>
    </source>
</evidence>
<dbReference type="InterPro" id="IPR001506">
    <property type="entry name" value="Peptidase_M12A"/>
</dbReference>
<evidence type="ECO:0000256" key="5">
    <source>
        <dbReference type="ARBA" id="ARBA00022833"/>
    </source>
</evidence>
<protein>
    <recommendedName>
        <fullName evidence="11">Metalloendopeptidase</fullName>
        <ecNumber evidence="11">3.4.24.-</ecNumber>
    </recommendedName>
</protein>
<dbReference type="InterPro" id="IPR024079">
    <property type="entry name" value="MetalloPept_cat_dom_sf"/>
</dbReference>
<feature type="binding site" evidence="10">
    <location>
        <position position="205"/>
    </location>
    <ligand>
        <name>Zn(2+)</name>
        <dbReference type="ChEBI" id="CHEBI:29105"/>
        <note>catalytic</note>
    </ligand>
</feature>
<dbReference type="OMA" id="YESHAPD"/>
<evidence type="ECO:0000256" key="9">
    <source>
        <dbReference type="ARBA" id="ARBA00023180"/>
    </source>
</evidence>
<evidence type="ECO:0000259" key="13">
    <source>
        <dbReference type="PROSITE" id="PS51864"/>
    </source>
</evidence>
<dbReference type="GO" id="GO:0004222">
    <property type="term" value="F:metalloendopeptidase activity"/>
    <property type="evidence" value="ECO:0007669"/>
    <property type="project" value="UniProtKB-UniRule"/>
</dbReference>
<gene>
    <name evidence="14" type="ORF">HERILL_LOCUS13504</name>
</gene>
<dbReference type="FunCoup" id="A0A7R8V1L9">
    <property type="interactions" value="27"/>
</dbReference>
<keyword evidence="6 10" id="KW-0482">Metalloprotease</keyword>
<evidence type="ECO:0000256" key="7">
    <source>
        <dbReference type="ARBA" id="ARBA00023145"/>
    </source>
</evidence>
<dbReference type="SUPFAM" id="SSF55486">
    <property type="entry name" value="Metalloproteases ('zincins'), catalytic domain"/>
    <property type="match status" value="1"/>
</dbReference>
<evidence type="ECO:0000256" key="3">
    <source>
        <dbReference type="ARBA" id="ARBA00022729"/>
    </source>
</evidence>
<feature type="region of interest" description="Disordered" evidence="12">
    <location>
        <begin position="381"/>
        <end position="408"/>
    </location>
</feature>
<dbReference type="Gene3D" id="3.40.390.10">
    <property type="entry name" value="Collagenase (Catalytic Domain)"/>
    <property type="match status" value="1"/>
</dbReference>
<keyword evidence="8" id="KW-1015">Disulfide bond</keyword>
<dbReference type="GO" id="GO:0008270">
    <property type="term" value="F:zinc ion binding"/>
    <property type="evidence" value="ECO:0007669"/>
    <property type="project" value="UniProtKB-UniRule"/>
</dbReference>
<evidence type="ECO:0000313" key="15">
    <source>
        <dbReference type="Proteomes" id="UP000594454"/>
    </source>
</evidence>
<comment type="caution">
    <text evidence="10">Lacks conserved residue(s) required for the propagation of feature annotation.</text>
</comment>
<evidence type="ECO:0000313" key="14">
    <source>
        <dbReference type="EMBL" id="CAD7091058.1"/>
    </source>
</evidence>
<feature type="region of interest" description="Disordered" evidence="12">
    <location>
        <begin position="304"/>
        <end position="367"/>
    </location>
</feature>
<dbReference type="InterPro" id="IPR034035">
    <property type="entry name" value="Astacin-like_dom"/>
</dbReference>
<keyword evidence="4 10" id="KW-0378">Hydrolase</keyword>
<dbReference type="AlphaFoldDB" id="A0A7R8V1L9"/>
<feature type="signal peptide" evidence="11">
    <location>
        <begin position="1"/>
        <end position="20"/>
    </location>
</feature>
<dbReference type="EMBL" id="LR899013">
    <property type="protein sequence ID" value="CAD7091058.1"/>
    <property type="molecule type" value="Genomic_DNA"/>
</dbReference>
<evidence type="ECO:0000256" key="10">
    <source>
        <dbReference type="PROSITE-ProRule" id="PRU01211"/>
    </source>
</evidence>
<keyword evidence="3 11" id="KW-0732">Signal</keyword>
<evidence type="ECO:0000256" key="12">
    <source>
        <dbReference type="SAM" id="MobiDB-lite"/>
    </source>
</evidence>
<dbReference type="FunFam" id="3.40.390.10:FF:000015">
    <property type="entry name" value="Meprin A subunit"/>
    <property type="match status" value="1"/>
</dbReference>
<dbReference type="InParanoid" id="A0A7R8V1L9"/>
<name>A0A7R8V1L9_HERIL</name>
<comment type="cofactor">
    <cofactor evidence="10 11">
        <name>Zn(2+)</name>
        <dbReference type="ChEBI" id="CHEBI:29105"/>
    </cofactor>
    <text evidence="10 11">Binds 1 zinc ion per subunit.</text>
</comment>
<reference evidence="14 15" key="1">
    <citation type="submission" date="2020-11" db="EMBL/GenBank/DDBJ databases">
        <authorList>
            <person name="Wallbank WR R."/>
            <person name="Pardo Diaz C."/>
            <person name="Kozak K."/>
            <person name="Martin S."/>
            <person name="Jiggins C."/>
            <person name="Moest M."/>
            <person name="Warren A I."/>
            <person name="Generalovic N T."/>
            <person name="Byers J.R.P. K."/>
            <person name="Montejo-Kovacevich G."/>
            <person name="Yen C E."/>
        </authorList>
    </citation>
    <scope>NUCLEOTIDE SEQUENCE [LARGE SCALE GENOMIC DNA]</scope>
</reference>
<keyword evidence="1 10" id="KW-0645">Protease</keyword>
<keyword evidence="5 10" id="KW-0862">Zinc</keyword>
<accession>A0A7R8V1L9</accession>
<evidence type="ECO:0000256" key="6">
    <source>
        <dbReference type="ARBA" id="ARBA00023049"/>
    </source>
</evidence>
<feature type="compositionally biased region" description="Pro residues" evidence="12">
    <location>
        <begin position="324"/>
        <end position="357"/>
    </location>
</feature>
<dbReference type="Pfam" id="PF01400">
    <property type="entry name" value="Astacin"/>
    <property type="match status" value="1"/>
</dbReference>
<feature type="chain" id="PRO_5031587403" description="Metalloendopeptidase" evidence="11">
    <location>
        <begin position="21"/>
        <end position="408"/>
    </location>
</feature>
<evidence type="ECO:0000256" key="1">
    <source>
        <dbReference type="ARBA" id="ARBA00022670"/>
    </source>
</evidence>
<feature type="compositionally biased region" description="Low complexity" evidence="12">
    <location>
        <begin position="314"/>
        <end position="323"/>
    </location>
</feature>
<dbReference type="SMART" id="SM00235">
    <property type="entry name" value="ZnMc"/>
    <property type="match status" value="1"/>
</dbReference>
<feature type="binding site" evidence="10">
    <location>
        <position position="211"/>
    </location>
    <ligand>
        <name>Zn(2+)</name>
        <dbReference type="ChEBI" id="CHEBI:29105"/>
        <note>catalytic</note>
    </ligand>
</feature>
<feature type="binding site" evidence="10">
    <location>
        <position position="201"/>
    </location>
    <ligand>
        <name>Zn(2+)</name>
        <dbReference type="ChEBI" id="CHEBI:29105"/>
        <note>catalytic</note>
    </ligand>
</feature>
<dbReference type="OrthoDB" id="291007at2759"/>
<keyword evidence="9" id="KW-0325">Glycoprotein</keyword>
<evidence type="ECO:0000256" key="2">
    <source>
        <dbReference type="ARBA" id="ARBA00022723"/>
    </source>
</evidence>
<keyword evidence="15" id="KW-1185">Reference proteome</keyword>
<keyword evidence="7" id="KW-0865">Zymogen</keyword>
<dbReference type="EC" id="3.4.24.-" evidence="11"/>
<dbReference type="Proteomes" id="UP000594454">
    <property type="component" value="Chromosome 5"/>
</dbReference>
<dbReference type="PANTHER" id="PTHR10127">
    <property type="entry name" value="DISCOIDIN, CUB, EGF, LAMININ , AND ZINC METALLOPROTEASE DOMAIN CONTAINING"/>
    <property type="match status" value="1"/>
</dbReference>
<evidence type="ECO:0000256" key="8">
    <source>
        <dbReference type="ARBA" id="ARBA00023157"/>
    </source>
</evidence>
<keyword evidence="2 10" id="KW-0479">Metal-binding</keyword>
<dbReference type="PROSITE" id="PS51864">
    <property type="entry name" value="ASTACIN"/>
    <property type="match status" value="1"/>
</dbReference>
<sequence length="408" mass="45369">MTLSARSFFVLALLFSSVISIPIDGNAIDEPQDYESHAPDAALIDGEDGNEVDEIIDLSRVATELFRNPDNDTGKILERYTPETEKKNPEELGSYLEGDMLIKKAGRNGLISQSSKWPGGIVPFVIRGSFNAREMDTIERAIKEYHAKTCIRFKPRSSERDYISFENDPSGCWSSVGKIGGKQEVNLQTPGCMSKIGTVLHEVMHALGFLHEQNRYERDSYVDIVWQNIQSSTRTNFDKATSTTTNAYGVGYDYGSVMHYSAYAFSTNGRATIVAKNSAHQNIMGQRDGFSSKDLQKLNAMYCRGARPTSSNQSRPPYTSRPTQRPPTQPQRPRPPSGQYPQRPPPQGPYPQRPYPPQGGGNNNPFLHFVGGFINGLFQDGGNYSDTTESTQIGQPRTIIPIPREPKS</sequence>
<dbReference type="CDD" id="cd04280">
    <property type="entry name" value="ZnMc_astacin_like"/>
    <property type="match status" value="1"/>
</dbReference>
<evidence type="ECO:0000256" key="4">
    <source>
        <dbReference type="ARBA" id="ARBA00022801"/>
    </source>
</evidence>
<feature type="domain" description="Peptidase M12A" evidence="13">
    <location>
        <begin position="108"/>
        <end position="304"/>
    </location>
</feature>
<dbReference type="InterPro" id="IPR006026">
    <property type="entry name" value="Peptidase_Metallo"/>
</dbReference>
<dbReference type="PANTHER" id="PTHR10127:SF780">
    <property type="entry name" value="METALLOENDOPEPTIDASE"/>
    <property type="match status" value="1"/>
</dbReference>
<dbReference type="GO" id="GO:0006508">
    <property type="term" value="P:proteolysis"/>
    <property type="evidence" value="ECO:0007669"/>
    <property type="project" value="UniProtKB-KW"/>
</dbReference>
<feature type="compositionally biased region" description="Polar residues" evidence="12">
    <location>
        <begin position="382"/>
        <end position="395"/>
    </location>
</feature>
<feature type="active site" evidence="10">
    <location>
        <position position="202"/>
    </location>
</feature>
<dbReference type="PRINTS" id="PR00480">
    <property type="entry name" value="ASTACIN"/>
</dbReference>
<proteinExistence type="predicted"/>
<organism evidence="14 15">
    <name type="scientific">Hermetia illucens</name>
    <name type="common">Black soldier fly</name>
    <dbReference type="NCBI Taxonomy" id="343691"/>
    <lineage>
        <taxon>Eukaryota</taxon>
        <taxon>Metazoa</taxon>
        <taxon>Ecdysozoa</taxon>
        <taxon>Arthropoda</taxon>
        <taxon>Hexapoda</taxon>
        <taxon>Insecta</taxon>
        <taxon>Pterygota</taxon>
        <taxon>Neoptera</taxon>
        <taxon>Endopterygota</taxon>
        <taxon>Diptera</taxon>
        <taxon>Brachycera</taxon>
        <taxon>Stratiomyomorpha</taxon>
        <taxon>Stratiomyidae</taxon>
        <taxon>Hermetiinae</taxon>
        <taxon>Hermetia</taxon>
    </lineage>
</organism>